<proteinExistence type="predicted"/>
<gene>
    <name evidence="2" type="ORF">O181_051269</name>
</gene>
<feature type="compositionally biased region" description="Basic and acidic residues" evidence="1">
    <location>
        <begin position="1"/>
        <end position="21"/>
    </location>
</feature>
<evidence type="ECO:0000313" key="3">
    <source>
        <dbReference type="Proteomes" id="UP000765509"/>
    </source>
</evidence>
<protein>
    <submittedName>
        <fullName evidence="2">Uncharacterized protein</fullName>
    </submittedName>
</protein>
<keyword evidence="3" id="KW-1185">Reference proteome</keyword>
<accession>A0A9Q3HQJ0</accession>
<comment type="caution">
    <text evidence="2">The sequence shown here is derived from an EMBL/GenBank/DDBJ whole genome shotgun (WGS) entry which is preliminary data.</text>
</comment>
<feature type="compositionally biased region" description="Low complexity" evidence="1">
    <location>
        <begin position="22"/>
        <end position="32"/>
    </location>
</feature>
<evidence type="ECO:0000313" key="2">
    <source>
        <dbReference type="EMBL" id="MBW0511554.1"/>
    </source>
</evidence>
<dbReference type="EMBL" id="AVOT02022252">
    <property type="protein sequence ID" value="MBW0511554.1"/>
    <property type="molecule type" value="Genomic_DNA"/>
</dbReference>
<dbReference type="Proteomes" id="UP000765509">
    <property type="component" value="Unassembled WGS sequence"/>
</dbReference>
<feature type="region of interest" description="Disordered" evidence="1">
    <location>
        <begin position="1"/>
        <end position="79"/>
    </location>
</feature>
<organism evidence="2 3">
    <name type="scientific">Austropuccinia psidii MF-1</name>
    <dbReference type="NCBI Taxonomy" id="1389203"/>
    <lineage>
        <taxon>Eukaryota</taxon>
        <taxon>Fungi</taxon>
        <taxon>Dikarya</taxon>
        <taxon>Basidiomycota</taxon>
        <taxon>Pucciniomycotina</taxon>
        <taxon>Pucciniomycetes</taxon>
        <taxon>Pucciniales</taxon>
        <taxon>Sphaerophragmiaceae</taxon>
        <taxon>Austropuccinia</taxon>
    </lineage>
</organism>
<sequence length="128" mass="14142">MSSIDGKGKYDAFNSRMEEKQTSTTQASAKSSPNIQKQQFQREKAATSSEKGKIKGISHKPLQPALHNPKDSAGCHRKCISDGQNNDEIKEKGGSQIEISEIISDIFDAMPELYEGINNVKSHISYKN</sequence>
<feature type="compositionally biased region" description="Basic and acidic residues" evidence="1">
    <location>
        <begin position="40"/>
        <end position="53"/>
    </location>
</feature>
<name>A0A9Q3HQJ0_9BASI</name>
<reference evidence="2" key="1">
    <citation type="submission" date="2021-03" db="EMBL/GenBank/DDBJ databases">
        <title>Draft genome sequence of rust myrtle Austropuccinia psidii MF-1, a brazilian biotype.</title>
        <authorList>
            <person name="Quecine M.C."/>
            <person name="Pachon D.M.R."/>
            <person name="Bonatelli M.L."/>
            <person name="Correr F.H."/>
            <person name="Franceschini L.M."/>
            <person name="Leite T.F."/>
            <person name="Margarido G.R.A."/>
            <person name="Almeida C.A."/>
            <person name="Ferrarezi J.A."/>
            <person name="Labate C.A."/>
        </authorList>
    </citation>
    <scope>NUCLEOTIDE SEQUENCE</scope>
    <source>
        <strain evidence="2">MF-1</strain>
    </source>
</reference>
<dbReference type="AlphaFoldDB" id="A0A9Q3HQJ0"/>
<evidence type="ECO:0000256" key="1">
    <source>
        <dbReference type="SAM" id="MobiDB-lite"/>
    </source>
</evidence>